<dbReference type="Pfam" id="PF14351">
    <property type="entry name" value="DUF4401"/>
    <property type="match status" value="1"/>
</dbReference>
<evidence type="ECO:0008006" key="6">
    <source>
        <dbReference type="Google" id="ProtNLM"/>
    </source>
</evidence>
<dbReference type="Proteomes" id="UP000059847">
    <property type="component" value="Chromosome"/>
</dbReference>
<keyword evidence="5" id="KW-1185">Reference proteome</keyword>
<dbReference type="RefSeq" id="WP_062534369.1">
    <property type="nucleotide sequence ID" value="NZ_CP012678.1"/>
</dbReference>
<feature type="transmembrane region" description="Helical" evidence="1">
    <location>
        <begin position="530"/>
        <end position="550"/>
    </location>
</feature>
<evidence type="ECO:0000313" key="5">
    <source>
        <dbReference type="Proteomes" id="UP000059847"/>
    </source>
</evidence>
<proteinExistence type="predicted"/>
<feature type="transmembrane region" description="Helical" evidence="1">
    <location>
        <begin position="471"/>
        <end position="487"/>
    </location>
</feature>
<reference evidence="4 5" key="1">
    <citation type="submission" date="2015-09" db="EMBL/GenBank/DDBJ databases">
        <title>Complete genome of Psychrobacter urativorans R10.10B.</title>
        <authorList>
            <person name="See-Too W.S."/>
            <person name="Chan K.G."/>
        </authorList>
    </citation>
    <scope>NUCLEOTIDE SEQUENCE [LARGE SCALE GENOMIC DNA]</scope>
    <source>
        <strain evidence="4 5">R10.10B</strain>
    </source>
</reference>
<evidence type="ECO:0000259" key="3">
    <source>
        <dbReference type="Pfam" id="PF14351"/>
    </source>
</evidence>
<feature type="transmembrane region" description="Helical" evidence="1">
    <location>
        <begin position="348"/>
        <end position="367"/>
    </location>
</feature>
<feature type="transmembrane region" description="Helical" evidence="1">
    <location>
        <begin position="611"/>
        <end position="630"/>
    </location>
</feature>
<feature type="transmembrane region" description="Helical" evidence="1">
    <location>
        <begin position="712"/>
        <end position="730"/>
    </location>
</feature>
<feature type="transmembrane region" description="Helical" evidence="1">
    <location>
        <begin position="104"/>
        <end position="124"/>
    </location>
</feature>
<dbReference type="Pfam" id="PF09925">
    <property type="entry name" value="DUF2157"/>
    <property type="match status" value="1"/>
</dbReference>
<evidence type="ECO:0000313" key="4">
    <source>
        <dbReference type="EMBL" id="ALF59729.1"/>
    </source>
</evidence>
<accession>A0A0M4TF03</accession>
<dbReference type="EMBL" id="CP012678">
    <property type="protein sequence ID" value="ALF59729.1"/>
    <property type="molecule type" value="Genomic_DNA"/>
</dbReference>
<dbReference type="OrthoDB" id="327621at2"/>
<sequence length="768" mass="86153">MSTPRRTIEHLIEQSILPIAQANAAATHLEVFPTKRSWLAFFDKSSLIIGMVALVLSLVFFIAYNWLHMGKIGKFALVESALVITIALYIILSFKQKFQPVQQWLLFITSIITGVLLALFGQVYQTGADTWQLFFNWALFIIPWVLIARLPVLWLLWLGLVNASLILYLDVADFLFIDANYQSMLQVGALALINFVALNAWLLSIKNTAELQTDSAHSEFANITNSKTANSENFYSKIVHSKIRLPTASGLHWSVYIVGLLSSYFITHLAIINVFDNLIFGNSTFNNTDIFITLSTILIWLGWCGFMLWRFYKRHIDLLMLTYVCGSVIAVVMFWAGKLLLKDWEAGGMLILALLLIAMSSIAVVWLRRIAHVDNINSEAELTARTRDNDEKSNPNSNPNQILAQLQQLGLISPSSTIQTVDSMNEPDNHDSTPWFIHLFFGFSGILASIFLVGFLTLILYQADIFDRPNLQWIVGIVLSMIAFALFKHRKSRNNTFWNSLAFALSGAGQLYFAFSIFGSEMDTPLDVWLFLLLQIIMTMLIPNFIYRLLSSMAALGSVVYLLSFYQLPELSLGLLALVTIVVNLQGYALLNIVPAKLRFTAFSISKALNYSSAIMLLCVSVYFIAAEYGNSFISSEATFRYHYILAQGLLILASLYGGYLILKRYPVHLAAKSSVLIGGIIIIMGIISVYVSGLLATSLIIIIAFANSQRVLLGLGVLALVSYIFWYYYQLDTSLLVKSGSMLIIGLTVLMMRWILMRQTNHKAAIL</sequence>
<dbReference type="InterPro" id="IPR018677">
    <property type="entry name" value="DUF2157"/>
</dbReference>
<name>A0A0M4TF03_9GAMM</name>
<feature type="domain" description="DUF2157" evidence="2">
    <location>
        <begin position="11"/>
        <end position="154"/>
    </location>
</feature>
<feature type="transmembrane region" description="Helical" evidence="1">
    <location>
        <begin position="675"/>
        <end position="705"/>
    </location>
</feature>
<keyword evidence="1" id="KW-0812">Transmembrane</keyword>
<keyword evidence="1" id="KW-0472">Membrane</keyword>
<feature type="transmembrane region" description="Helical" evidence="1">
    <location>
        <begin position="316"/>
        <end position="336"/>
    </location>
</feature>
<dbReference type="InterPro" id="IPR025513">
    <property type="entry name" value="DUF4401"/>
</dbReference>
<feature type="transmembrane region" description="Helical" evidence="1">
    <location>
        <begin position="736"/>
        <end position="757"/>
    </location>
</feature>
<dbReference type="KEGG" id="pur:AOC03_06520"/>
<feature type="transmembrane region" description="Helical" evidence="1">
    <location>
        <begin position="571"/>
        <end position="591"/>
    </location>
</feature>
<feature type="transmembrane region" description="Helical" evidence="1">
    <location>
        <begin position="130"/>
        <end position="147"/>
    </location>
</feature>
<feature type="transmembrane region" description="Helical" evidence="1">
    <location>
        <begin position="183"/>
        <end position="203"/>
    </location>
</feature>
<feature type="transmembrane region" description="Helical" evidence="1">
    <location>
        <begin position="253"/>
        <end position="275"/>
    </location>
</feature>
<feature type="transmembrane region" description="Helical" evidence="1">
    <location>
        <begin position="435"/>
        <end position="459"/>
    </location>
</feature>
<feature type="transmembrane region" description="Helical" evidence="1">
    <location>
        <begin position="72"/>
        <end position="92"/>
    </location>
</feature>
<feature type="transmembrane region" description="Helical" evidence="1">
    <location>
        <begin position="642"/>
        <end position="663"/>
    </location>
</feature>
<evidence type="ECO:0000256" key="1">
    <source>
        <dbReference type="SAM" id="Phobius"/>
    </source>
</evidence>
<organism evidence="4 5">
    <name type="scientific">Psychrobacter urativorans</name>
    <dbReference type="NCBI Taxonomy" id="45610"/>
    <lineage>
        <taxon>Bacteria</taxon>
        <taxon>Pseudomonadati</taxon>
        <taxon>Pseudomonadota</taxon>
        <taxon>Gammaproteobacteria</taxon>
        <taxon>Moraxellales</taxon>
        <taxon>Moraxellaceae</taxon>
        <taxon>Psychrobacter</taxon>
    </lineage>
</organism>
<feature type="transmembrane region" description="Helical" evidence="1">
    <location>
        <begin position="499"/>
        <end position="518"/>
    </location>
</feature>
<protein>
    <recommendedName>
        <fullName evidence="6">DUF4401 domain-containing protein</fullName>
    </recommendedName>
</protein>
<feature type="transmembrane region" description="Helical" evidence="1">
    <location>
        <begin position="45"/>
        <end position="66"/>
    </location>
</feature>
<dbReference type="AlphaFoldDB" id="A0A0M4TF03"/>
<feature type="domain" description="DUF4401" evidence="3">
    <location>
        <begin position="434"/>
        <end position="759"/>
    </location>
</feature>
<dbReference type="STRING" id="45610.AOC03_06520"/>
<gene>
    <name evidence="4" type="ORF">AOC03_06520</name>
</gene>
<keyword evidence="1" id="KW-1133">Transmembrane helix</keyword>
<feature type="transmembrane region" description="Helical" evidence="1">
    <location>
        <begin position="290"/>
        <end position="309"/>
    </location>
</feature>
<evidence type="ECO:0000259" key="2">
    <source>
        <dbReference type="Pfam" id="PF09925"/>
    </source>
</evidence>